<proteinExistence type="predicted"/>
<accession>A0A934VF80</accession>
<reference evidence="2" key="1">
    <citation type="submission" date="2021-01" db="EMBL/GenBank/DDBJ databases">
        <title>Modified the classification status of verrucomicrobia.</title>
        <authorList>
            <person name="Feng X."/>
        </authorList>
    </citation>
    <scope>NUCLEOTIDE SEQUENCE</scope>
    <source>
        <strain evidence="2">KCTC 22201</strain>
    </source>
</reference>
<dbReference type="AlphaFoldDB" id="A0A934VF80"/>
<feature type="chain" id="PRO_5037372215" evidence="1">
    <location>
        <begin position="18"/>
        <end position="154"/>
    </location>
</feature>
<evidence type="ECO:0000313" key="3">
    <source>
        <dbReference type="Proteomes" id="UP000658278"/>
    </source>
</evidence>
<feature type="signal peptide" evidence="1">
    <location>
        <begin position="1"/>
        <end position="17"/>
    </location>
</feature>
<sequence>MKTSVLLLTLLPCLVGAKPISFEDRPAGSRLKVTFESQGCFHNSTTYFEFRGDSVQVWELTGQFDQGKPAKKVNLGTVKLSKADLEGLELLLDYYQAGPEGGCTTQDTIQLKLEKDGKVIATEKHVDGSCAASEVKGVLSLWELRTRAKEAIDI</sequence>
<keyword evidence="1" id="KW-0732">Signal</keyword>
<dbReference type="EMBL" id="JAENII010000004">
    <property type="protein sequence ID" value="MBK1826712.1"/>
    <property type="molecule type" value="Genomic_DNA"/>
</dbReference>
<organism evidence="2 3">
    <name type="scientific">Haloferula rosea</name>
    <dbReference type="NCBI Taxonomy" id="490093"/>
    <lineage>
        <taxon>Bacteria</taxon>
        <taxon>Pseudomonadati</taxon>
        <taxon>Verrucomicrobiota</taxon>
        <taxon>Verrucomicrobiia</taxon>
        <taxon>Verrucomicrobiales</taxon>
        <taxon>Verrucomicrobiaceae</taxon>
        <taxon>Haloferula</taxon>
    </lineage>
</organism>
<comment type="caution">
    <text evidence="2">The sequence shown here is derived from an EMBL/GenBank/DDBJ whole genome shotgun (WGS) entry which is preliminary data.</text>
</comment>
<evidence type="ECO:0000256" key="1">
    <source>
        <dbReference type="SAM" id="SignalP"/>
    </source>
</evidence>
<dbReference type="Proteomes" id="UP000658278">
    <property type="component" value="Unassembled WGS sequence"/>
</dbReference>
<keyword evidence="3" id="KW-1185">Reference proteome</keyword>
<protein>
    <submittedName>
        <fullName evidence="2">Uncharacterized protein</fullName>
    </submittedName>
</protein>
<dbReference type="RefSeq" id="WP_200277921.1">
    <property type="nucleotide sequence ID" value="NZ_JAENII010000004.1"/>
</dbReference>
<name>A0A934VF80_9BACT</name>
<evidence type="ECO:0000313" key="2">
    <source>
        <dbReference type="EMBL" id="MBK1826712.1"/>
    </source>
</evidence>
<gene>
    <name evidence="2" type="ORF">JIN81_06760</name>
</gene>